<evidence type="ECO:0000313" key="1">
    <source>
        <dbReference type="EMBL" id="MED6117103.1"/>
    </source>
</evidence>
<organism evidence="1 2">
    <name type="scientific">Stylosanthes scabra</name>
    <dbReference type="NCBI Taxonomy" id="79078"/>
    <lineage>
        <taxon>Eukaryota</taxon>
        <taxon>Viridiplantae</taxon>
        <taxon>Streptophyta</taxon>
        <taxon>Embryophyta</taxon>
        <taxon>Tracheophyta</taxon>
        <taxon>Spermatophyta</taxon>
        <taxon>Magnoliopsida</taxon>
        <taxon>eudicotyledons</taxon>
        <taxon>Gunneridae</taxon>
        <taxon>Pentapetalae</taxon>
        <taxon>rosids</taxon>
        <taxon>fabids</taxon>
        <taxon>Fabales</taxon>
        <taxon>Fabaceae</taxon>
        <taxon>Papilionoideae</taxon>
        <taxon>50 kb inversion clade</taxon>
        <taxon>dalbergioids sensu lato</taxon>
        <taxon>Dalbergieae</taxon>
        <taxon>Pterocarpus clade</taxon>
        <taxon>Stylosanthes</taxon>
    </lineage>
</organism>
<evidence type="ECO:0000313" key="2">
    <source>
        <dbReference type="Proteomes" id="UP001341840"/>
    </source>
</evidence>
<dbReference type="EMBL" id="JASCZI010004335">
    <property type="protein sequence ID" value="MED6117103.1"/>
    <property type="molecule type" value="Genomic_DNA"/>
</dbReference>
<gene>
    <name evidence="1" type="ORF">PIB30_106805</name>
</gene>
<sequence length="161" mass="17621">PSSTYTVSPTSHPPLFRASLPSSRLCTNTHLASKPITPSSHVWHGTNVVLAFLSHDRATTSHLLNQLPTLTLQHNPALTFGMAKRGQGFIPSPFLHYLLPFHKPGSCLASLPSPSSRLVCLPPNINNPCFLFILKTSNPCHQSHAQAHSFTFTTFIIPRVP</sequence>
<dbReference type="Proteomes" id="UP001341840">
    <property type="component" value="Unassembled WGS sequence"/>
</dbReference>
<feature type="non-terminal residue" evidence="1">
    <location>
        <position position="1"/>
    </location>
</feature>
<proteinExistence type="predicted"/>
<accession>A0ABU6QZV8</accession>
<keyword evidence="2" id="KW-1185">Reference proteome</keyword>
<comment type="caution">
    <text evidence="1">The sequence shown here is derived from an EMBL/GenBank/DDBJ whole genome shotgun (WGS) entry which is preliminary data.</text>
</comment>
<name>A0ABU6QZV8_9FABA</name>
<reference evidence="1 2" key="1">
    <citation type="journal article" date="2023" name="Plants (Basel)">
        <title>Bridging the Gap: Combining Genomics and Transcriptomics Approaches to Understand Stylosanthes scabra, an Orphan Legume from the Brazilian Caatinga.</title>
        <authorList>
            <person name="Ferreira-Neto J.R.C."/>
            <person name="da Silva M.D."/>
            <person name="Binneck E."/>
            <person name="de Melo N.F."/>
            <person name="da Silva R.H."/>
            <person name="de Melo A.L.T.M."/>
            <person name="Pandolfi V."/>
            <person name="Bustamante F.O."/>
            <person name="Brasileiro-Vidal A.C."/>
            <person name="Benko-Iseppon A.M."/>
        </authorList>
    </citation>
    <scope>NUCLEOTIDE SEQUENCE [LARGE SCALE GENOMIC DNA]</scope>
    <source>
        <tissue evidence="1">Leaves</tissue>
    </source>
</reference>
<protein>
    <submittedName>
        <fullName evidence="1">Uncharacterized protein</fullName>
    </submittedName>
</protein>